<organism evidence="10 11">
    <name type="scientific">Streptomyces drozdowiczii</name>
    <dbReference type="NCBI Taxonomy" id="202862"/>
    <lineage>
        <taxon>Bacteria</taxon>
        <taxon>Bacillati</taxon>
        <taxon>Actinomycetota</taxon>
        <taxon>Actinomycetes</taxon>
        <taxon>Kitasatosporales</taxon>
        <taxon>Streptomycetaceae</taxon>
        <taxon>Streptomyces</taxon>
    </lineage>
</organism>
<evidence type="ECO:0000256" key="4">
    <source>
        <dbReference type="ARBA" id="ARBA00022692"/>
    </source>
</evidence>
<dbReference type="InterPro" id="IPR021368">
    <property type="entry name" value="T7SS_EccE"/>
</dbReference>
<feature type="transmembrane region" description="Helical" evidence="8">
    <location>
        <begin position="21"/>
        <end position="40"/>
    </location>
</feature>
<comment type="similarity">
    <text evidence="2">Belongs to the EccE family.</text>
</comment>
<evidence type="ECO:0000313" key="11">
    <source>
        <dbReference type="Proteomes" id="UP001164963"/>
    </source>
</evidence>
<name>A0ABY6PPK8_9ACTN</name>
<dbReference type="Proteomes" id="UP001164963">
    <property type="component" value="Chromosome"/>
</dbReference>
<evidence type="ECO:0000256" key="3">
    <source>
        <dbReference type="ARBA" id="ARBA00022475"/>
    </source>
</evidence>
<sequence length="406" mass="43289">MASRGGARLNRRAGPIGTFRLQQLVLFEVAVAVLLCAWVVGPALLGPAGPTAALLVVLAVVRRRRRSLPAWLATVVAFRVRNRRAASRTRAAGVGAGSPVAPLTECVPALRTCSFTHRDRRPVGMVGDGTHLTVVVRVDAEDTVLRKDRTVRPLSPGLVREVMDVDGIRLESTRIVQHTRPAPAPHLPGDAVATLNYAPLQARTGSPAVRLTWVTLTLDPELCPEAVRMRGGGLTGAQRCLSRAADQLSGRLAGAGFGATVLTEQELGVALTTAACADATGGPRADGAARRTGETSRTWSCDGRRHTVYWVRRWPRSGDAPMPRLVALLTSAPALATTFSLTLARGDRQEVAAAGHLRISARTCEELRAARRELERAARGVRISLVRLDREQLPGVLATLPLGGAR</sequence>
<dbReference type="NCBIfam" id="TIGR03923">
    <property type="entry name" value="T7SS_EccE"/>
    <property type="match status" value="1"/>
</dbReference>
<keyword evidence="3" id="KW-1003">Cell membrane</keyword>
<keyword evidence="4 8" id="KW-0812">Transmembrane</keyword>
<evidence type="ECO:0000259" key="9">
    <source>
        <dbReference type="Pfam" id="PF11203"/>
    </source>
</evidence>
<accession>A0ABY6PPK8</accession>
<evidence type="ECO:0000256" key="7">
    <source>
        <dbReference type="SAM" id="Coils"/>
    </source>
</evidence>
<evidence type="ECO:0000256" key="1">
    <source>
        <dbReference type="ARBA" id="ARBA00004236"/>
    </source>
</evidence>
<feature type="coiled-coil region" evidence="7">
    <location>
        <begin position="357"/>
        <end position="384"/>
    </location>
</feature>
<evidence type="ECO:0000256" key="2">
    <source>
        <dbReference type="ARBA" id="ARBA00007759"/>
    </source>
</evidence>
<evidence type="ECO:0000256" key="5">
    <source>
        <dbReference type="ARBA" id="ARBA00022989"/>
    </source>
</evidence>
<evidence type="ECO:0000313" key="10">
    <source>
        <dbReference type="EMBL" id="UZK54120.1"/>
    </source>
</evidence>
<protein>
    <submittedName>
        <fullName evidence="10">Type VII secretion protein EccE</fullName>
    </submittedName>
</protein>
<gene>
    <name evidence="10" type="primary">eccE</name>
    <name evidence="10" type="ORF">NEH16_08125</name>
</gene>
<proteinExistence type="inferred from homology"/>
<keyword evidence="11" id="KW-1185">Reference proteome</keyword>
<dbReference type="InterPro" id="IPR050051">
    <property type="entry name" value="EccE_dom"/>
</dbReference>
<evidence type="ECO:0000256" key="8">
    <source>
        <dbReference type="SAM" id="Phobius"/>
    </source>
</evidence>
<reference evidence="10" key="1">
    <citation type="journal article" date="2022" name="Front. Microbiol.">
        <title>Mirubactin C rescues the lethal effect of cell wall biosynthesis mutations in Bacillus subtilis.</title>
        <authorList>
            <person name="Kepplinger B."/>
            <person name="Wen X."/>
            <person name="Tyler A.R."/>
            <person name="Kim B.Y."/>
            <person name="Brown J."/>
            <person name="Banks P."/>
            <person name="Dashti Y."/>
            <person name="Mackenzie E.S."/>
            <person name="Wills C."/>
            <person name="Kawai Y."/>
            <person name="Waldron K.J."/>
            <person name="Allenby N.E.E."/>
            <person name="Wu L.J."/>
            <person name="Hall M.J."/>
            <person name="Errington J."/>
        </authorList>
    </citation>
    <scope>NUCLEOTIDE SEQUENCE</scope>
    <source>
        <strain evidence="10">MDA8-470</strain>
    </source>
</reference>
<dbReference type="Pfam" id="PF11203">
    <property type="entry name" value="EccE"/>
    <property type="match status" value="1"/>
</dbReference>
<evidence type="ECO:0000256" key="6">
    <source>
        <dbReference type="ARBA" id="ARBA00023136"/>
    </source>
</evidence>
<keyword evidence="7" id="KW-0175">Coiled coil</keyword>
<dbReference type="EMBL" id="CP098740">
    <property type="protein sequence ID" value="UZK54120.1"/>
    <property type="molecule type" value="Genomic_DNA"/>
</dbReference>
<keyword evidence="6 8" id="KW-0472">Membrane</keyword>
<feature type="domain" description="Type VII secretion system protein EccE" evidence="9">
    <location>
        <begin position="207"/>
        <end position="311"/>
    </location>
</feature>
<comment type="subcellular location">
    <subcellularLocation>
        <location evidence="1">Cell membrane</location>
    </subcellularLocation>
</comment>
<keyword evidence="5 8" id="KW-1133">Transmembrane helix</keyword>